<organism evidence="1 2">
    <name type="scientific">Tanacetum coccineum</name>
    <dbReference type="NCBI Taxonomy" id="301880"/>
    <lineage>
        <taxon>Eukaryota</taxon>
        <taxon>Viridiplantae</taxon>
        <taxon>Streptophyta</taxon>
        <taxon>Embryophyta</taxon>
        <taxon>Tracheophyta</taxon>
        <taxon>Spermatophyta</taxon>
        <taxon>Magnoliopsida</taxon>
        <taxon>eudicotyledons</taxon>
        <taxon>Gunneridae</taxon>
        <taxon>Pentapetalae</taxon>
        <taxon>asterids</taxon>
        <taxon>campanulids</taxon>
        <taxon>Asterales</taxon>
        <taxon>Asteraceae</taxon>
        <taxon>Asteroideae</taxon>
        <taxon>Anthemideae</taxon>
        <taxon>Anthemidinae</taxon>
        <taxon>Tanacetum</taxon>
    </lineage>
</organism>
<dbReference type="Pfam" id="PF08284">
    <property type="entry name" value="RVP_2"/>
    <property type="match status" value="1"/>
</dbReference>
<reference evidence="1" key="1">
    <citation type="journal article" date="2022" name="Int. J. Mol. Sci.">
        <title>Draft Genome of Tanacetum Coccineum: Genomic Comparison of Closely Related Tanacetum-Family Plants.</title>
        <authorList>
            <person name="Yamashiro T."/>
            <person name="Shiraishi A."/>
            <person name="Nakayama K."/>
            <person name="Satake H."/>
        </authorList>
    </citation>
    <scope>NUCLEOTIDE SEQUENCE</scope>
</reference>
<dbReference type="EMBL" id="BQNB010013469">
    <property type="protein sequence ID" value="GJT16379.1"/>
    <property type="molecule type" value="Genomic_DNA"/>
</dbReference>
<accession>A0ABQ5BTC5</accession>
<proteinExistence type="predicted"/>
<evidence type="ECO:0000313" key="1">
    <source>
        <dbReference type="EMBL" id="GJT16379.1"/>
    </source>
</evidence>
<dbReference type="CDD" id="cd00303">
    <property type="entry name" value="retropepsin_like"/>
    <property type="match status" value="1"/>
</dbReference>
<keyword evidence="1" id="KW-0695">RNA-directed DNA polymerase</keyword>
<dbReference type="Gene3D" id="2.40.70.10">
    <property type="entry name" value="Acid Proteases"/>
    <property type="match status" value="1"/>
</dbReference>
<dbReference type="Proteomes" id="UP001151760">
    <property type="component" value="Unassembled WGS sequence"/>
</dbReference>
<dbReference type="PANTHER" id="PTHR15503:SF45">
    <property type="entry name" value="RNA-DIRECTED DNA POLYMERASE HOMOLOG"/>
    <property type="match status" value="1"/>
</dbReference>
<sequence length="205" mass="22997">MSECLKLKNQNRRHQTGNNKARERVYALGGGEVNPDLNVITGTFLLNNHYAFILFDSGANRSFMSTTFSSLIDVVPSALDVSYAVELADGRVVGSDTIIRGCTLNLLDHLFNIDIMPIELSSFNVIIGMDWLSTYHAVIIYNEKIVRIPYVNKLLTIQGNGNDGGSNLRLNIISYTKTQKYIEKGHPVFLVQITKRKTKDKSKEK</sequence>
<dbReference type="InterPro" id="IPR021109">
    <property type="entry name" value="Peptidase_aspartic_dom_sf"/>
</dbReference>
<dbReference type="PANTHER" id="PTHR15503">
    <property type="entry name" value="LDOC1 RELATED"/>
    <property type="match status" value="1"/>
</dbReference>
<reference evidence="1" key="2">
    <citation type="submission" date="2022-01" db="EMBL/GenBank/DDBJ databases">
        <authorList>
            <person name="Yamashiro T."/>
            <person name="Shiraishi A."/>
            <person name="Satake H."/>
            <person name="Nakayama K."/>
        </authorList>
    </citation>
    <scope>NUCLEOTIDE SEQUENCE</scope>
</reference>
<dbReference type="InterPro" id="IPR032567">
    <property type="entry name" value="RTL1-rel"/>
</dbReference>
<name>A0ABQ5BTC5_9ASTR</name>
<keyword evidence="2" id="KW-1185">Reference proteome</keyword>
<comment type="caution">
    <text evidence="1">The sequence shown here is derived from an EMBL/GenBank/DDBJ whole genome shotgun (WGS) entry which is preliminary data.</text>
</comment>
<dbReference type="GO" id="GO:0003964">
    <property type="term" value="F:RNA-directed DNA polymerase activity"/>
    <property type="evidence" value="ECO:0007669"/>
    <property type="project" value="UniProtKB-KW"/>
</dbReference>
<gene>
    <name evidence="1" type="ORF">Tco_0875085</name>
</gene>
<keyword evidence="1" id="KW-0548">Nucleotidyltransferase</keyword>
<keyword evidence="1" id="KW-0808">Transferase</keyword>
<evidence type="ECO:0000313" key="2">
    <source>
        <dbReference type="Proteomes" id="UP001151760"/>
    </source>
</evidence>
<dbReference type="SUPFAM" id="SSF50630">
    <property type="entry name" value="Acid proteases"/>
    <property type="match status" value="1"/>
</dbReference>
<protein>
    <submittedName>
        <fullName evidence="1">Reverse transcriptase domain-containing protein</fullName>
    </submittedName>
</protein>